<dbReference type="RefSeq" id="WP_009020732.1">
    <property type="nucleotide sequence ID" value="NZ_DS999411.1"/>
</dbReference>
<keyword evidence="1" id="KW-0812">Transmembrane</keyword>
<dbReference type="AlphaFoldDB" id="B8KSH0"/>
<accession>B8KSH0</accession>
<dbReference type="Proteomes" id="UP000004699">
    <property type="component" value="Unassembled WGS sequence"/>
</dbReference>
<evidence type="ECO:0000313" key="3">
    <source>
        <dbReference type="Proteomes" id="UP000004699"/>
    </source>
</evidence>
<evidence type="ECO:0000256" key="1">
    <source>
        <dbReference type="SAM" id="Phobius"/>
    </source>
</evidence>
<organism evidence="2 3">
    <name type="scientific">Luminiphilus syltensis NOR5-1B</name>
    <dbReference type="NCBI Taxonomy" id="565045"/>
    <lineage>
        <taxon>Bacteria</taxon>
        <taxon>Pseudomonadati</taxon>
        <taxon>Pseudomonadota</taxon>
        <taxon>Gammaproteobacteria</taxon>
        <taxon>Cellvibrionales</taxon>
        <taxon>Halieaceae</taxon>
        <taxon>Luminiphilus</taxon>
    </lineage>
</organism>
<keyword evidence="3" id="KW-1185">Reference proteome</keyword>
<feature type="transmembrane region" description="Helical" evidence="1">
    <location>
        <begin position="15"/>
        <end position="36"/>
    </location>
</feature>
<protein>
    <submittedName>
        <fullName evidence="2">Uncharacterized protein</fullName>
    </submittedName>
</protein>
<evidence type="ECO:0000313" key="2">
    <source>
        <dbReference type="EMBL" id="EED35988.1"/>
    </source>
</evidence>
<keyword evidence="1" id="KW-0472">Membrane</keyword>
<dbReference type="EMBL" id="DS999411">
    <property type="protein sequence ID" value="EED35988.1"/>
    <property type="molecule type" value="Genomic_DNA"/>
</dbReference>
<dbReference type="HOGENOM" id="CLU_2070238_0_0_6"/>
<proteinExistence type="predicted"/>
<gene>
    <name evidence="2" type="ORF">NOR51B_1936</name>
</gene>
<dbReference type="STRING" id="565045.NOR51B_1936"/>
<sequence>MLLRRITEHVRNQNWVAVGIDLLIVIVGVVIGIQVANWNDQRQLRISDGVLLERLKDDFTDIVATADLVEPKLREQSALTSHLIEALWSDKNLTLNQETESWLLAALDTWTSYPIPPS</sequence>
<reference evidence="3" key="1">
    <citation type="journal article" date="2013" name="BMC Microbiol.">
        <title>Taxonomy and evolution of bacteriochlorophyll a-containing members of the OM60/NOR5 clade of marine gammaproteobacteria: description of Luminiphilus syltensis gen. nov., sp. nov., reclassification of Haliea rubra as Pseudohaliea rubra gen. nov., comb. nov., and emendation of Chromatocurvus halotolerans.</title>
        <authorList>
            <person name="Spring S."/>
            <person name="Riedel T."/>
            <person name="Sproer C."/>
            <person name="Yan S."/>
            <person name="Harder J."/>
            <person name="Fuchs B.M."/>
        </authorList>
    </citation>
    <scope>NUCLEOTIDE SEQUENCE [LARGE SCALE GENOMIC DNA]</scope>
    <source>
        <strain evidence="3">NOR51-B</strain>
    </source>
</reference>
<keyword evidence="1" id="KW-1133">Transmembrane helix</keyword>
<name>B8KSH0_9GAMM</name>
<dbReference type="OrthoDB" id="6388784at2"/>